<reference evidence="9" key="1">
    <citation type="submission" date="2017-09" db="EMBL/GenBank/DDBJ databases">
        <title>Metaegenomics of thermophilic ammonia-oxidizing enrichment culture.</title>
        <authorList>
            <person name="Kato S."/>
            <person name="Suzuki K."/>
        </authorList>
    </citation>
    <scope>NUCLEOTIDE SEQUENCE [LARGE SCALE GENOMIC DNA]</scope>
</reference>
<dbReference type="EMBL" id="BEHT01000012">
    <property type="protein sequence ID" value="GBC98563.1"/>
    <property type="molecule type" value="Genomic_DNA"/>
</dbReference>
<gene>
    <name evidence="8" type="ORF">HRbin17_01076</name>
</gene>
<dbReference type="Proteomes" id="UP000236173">
    <property type="component" value="Unassembled WGS sequence"/>
</dbReference>
<evidence type="ECO:0000256" key="4">
    <source>
        <dbReference type="ARBA" id="ARBA00022691"/>
    </source>
</evidence>
<dbReference type="EC" id="2.1.1.72" evidence="1"/>
<proteinExistence type="predicted"/>
<dbReference type="PRINTS" id="PR00507">
    <property type="entry name" value="N12N6MTFRASE"/>
</dbReference>
<sequence length="1268" mass="143241">MRKRRDLDELIREYAGKLLQRIGELLPRNPNEAEFRQPVDQLLSEFCERAGLNPLAHAEYTLATGRTDAVFNRLVIEYERPRTLSNSLSHRATRHAVEQVKRYIEGLTKRQRQEITRVAGVAFDGRYLVFVRYRSGGFAVEHPVPVTKDSLERFLTWLASLSSGIALTAENLNRDFSIEQLRTQNILRALTQGLDTSLAQRNRMVVNLFNQWRVFFSESIDYTEAFGGRKLESLQKWAAVLNNGVQSEGGSPEPPKIGASKDAPSESLKVYSEGGSPEPPKSGASKDAPSESPKVQSEGGSLEPPKSGASKDAPSESPKVQSEGGSPEPPKIGASKDAPSELPKVYSEGGSPEPPKSGASKDAPSELPKVYSEGGSLEPPKIGMKENSTKQKWARKAGLTVIEAERTFFCLHTYFALLVKFIAWLALSRHLAVKLGVPSFSELVTADGETLRRRLAEMESGGIFRAFGITNLLEGDFFAWYLYAWNDRIEAAIRELLRRLDEYDPATLSVVPEESRDLFKMLYHYLLPREIRHNLGEYYTPDWLAMRVLNQVDNEFFTADPRRYERRLREKLLKLRWLDPACGSGTFLVLIITRMRELGRELMVNETELLNAILNNVVGFDLNPLAVTVSRVNYLLAIADLLPYRRGDITVPVYLADSVRTPAMGEDLFTKGTYEFPTFIGKFLVPAVLCTKERFDRFCDLLEESVRKELEPESFLKRIEASLRLTPDEWTDEEAEVVRALYERLLNLHKSGMDGLWARLLKNNFAPLTVGQFDYVVGNPPWVNWEHLPDGYRQSIATIWLKYGLFEQKGMRAAFTKDDISVLMTYTVADGLLKVGGKLGFIITQSVFKTELGGKGFRRFLITRNEDNAIPLSVIHVDDMVSLQPFEGASNRTAVMILEKGKPTKYPVPYTVWRKKKGARFTYDSTLEEVEAATRRLNFVAEPVDADDFTSPWLTARPKALRAVRKVLGQSDYKAHEGVNTGGANAVYWVEIVLKRPDGLVVVRNITEGAKVKVDEVTEAIEPDLLYPLLRGRDVRRWQAEPSAWIIVPHTPETRMRPIPMKTMQQKHPRTFGYLSRFREVLDRRRGFTGWERQFQQEAFYAIQRIGDYTFASWKVVWTRFAQIEAAVIGLHQGKPVVPQETVTLVECSNKEEAHYIAALVNASPFQFAAVSYSQEGGKSMGSMHVLEHIRIPRYDPSNPVHRRLSELSEQAHEAAKAGDDKRLREIEAKIDIQAAKLWGLTDEELWDIQQSLAELGGEGDEGDSPDS</sequence>
<protein>
    <recommendedName>
        <fullName evidence="1">site-specific DNA-methyltransferase (adenine-specific)</fullName>
        <ecNumber evidence="1">2.1.1.72</ecNumber>
    </recommendedName>
</protein>
<evidence type="ECO:0000256" key="5">
    <source>
        <dbReference type="ARBA" id="ARBA00047942"/>
    </source>
</evidence>
<evidence type="ECO:0000256" key="6">
    <source>
        <dbReference type="SAM" id="MobiDB-lite"/>
    </source>
</evidence>
<dbReference type="GO" id="GO:0009007">
    <property type="term" value="F:site-specific DNA-methyltransferase (adenine-specific) activity"/>
    <property type="evidence" value="ECO:0007669"/>
    <property type="project" value="UniProtKB-EC"/>
</dbReference>
<dbReference type="InterPro" id="IPR011639">
    <property type="entry name" value="MethylTrfase_TaqI-like_dom"/>
</dbReference>
<evidence type="ECO:0000259" key="7">
    <source>
        <dbReference type="Pfam" id="PF07669"/>
    </source>
</evidence>
<organism evidence="8 9">
    <name type="scientific">Candidatus Fervidibacter japonicus</name>
    <dbReference type="NCBI Taxonomy" id="2035412"/>
    <lineage>
        <taxon>Bacteria</taxon>
        <taxon>Candidatus Fervidibacterota</taxon>
        <taxon>Candidatus Fervidibacter</taxon>
    </lineage>
</organism>
<dbReference type="SUPFAM" id="SSF53335">
    <property type="entry name" value="S-adenosyl-L-methionine-dependent methyltransferases"/>
    <property type="match status" value="1"/>
</dbReference>
<accession>A0A2H5XBK4</accession>
<dbReference type="PANTHER" id="PTHR33841">
    <property type="entry name" value="DNA METHYLTRANSFERASE YEEA-RELATED"/>
    <property type="match status" value="1"/>
</dbReference>
<keyword evidence="2" id="KW-0489">Methyltransferase</keyword>
<feature type="domain" description="Type II methyltransferase M.TaqI-like" evidence="7">
    <location>
        <begin position="615"/>
        <end position="865"/>
    </location>
</feature>
<evidence type="ECO:0000256" key="3">
    <source>
        <dbReference type="ARBA" id="ARBA00022679"/>
    </source>
</evidence>
<dbReference type="Pfam" id="PF07669">
    <property type="entry name" value="Eco57I"/>
    <property type="match status" value="1"/>
</dbReference>
<dbReference type="AlphaFoldDB" id="A0A2H5XBK4"/>
<dbReference type="GO" id="GO:0006304">
    <property type="term" value="P:DNA modification"/>
    <property type="evidence" value="ECO:0007669"/>
    <property type="project" value="InterPro"/>
</dbReference>
<name>A0A2H5XBK4_9BACT</name>
<evidence type="ECO:0000313" key="9">
    <source>
        <dbReference type="Proteomes" id="UP000236173"/>
    </source>
</evidence>
<feature type="region of interest" description="Disordered" evidence="6">
    <location>
        <begin position="245"/>
        <end position="389"/>
    </location>
</feature>
<evidence type="ECO:0000256" key="2">
    <source>
        <dbReference type="ARBA" id="ARBA00022603"/>
    </source>
</evidence>
<dbReference type="PROSITE" id="PS00092">
    <property type="entry name" value="N6_MTASE"/>
    <property type="match status" value="1"/>
</dbReference>
<comment type="catalytic activity">
    <reaction evidence="5">
        <text>a 2'-deoxyadenosine in DNA + S-adenosyl-L-methionine = an N(6)-methyl-2'-deoxyadenosine in DNA + S-adenosyl-L-homocysteine + H(+)</text>
        <dbReference type="Rhea" id="RHEA:15197"/>
        <dbReference type="Rhea" id="RHEA-COMP:12418"/>
        <dbReference type="Rhea" id="RHEA-COMP:12419"/>
        <dbReference type="ChEBI" id="CHEBI:15378"/>
        <dbReference type="ChEBI" id="CHEBI:57856"/>
        <dbReference type="ChEBI" id="CHEBI:59789"/>
        <dbReference type="ChEBI" id="CHEBI:90615"/>
        <dbReference type="ChEBI" id="CHEBI:90616"/>
        <dbReference type="EC" id="2.1.1.72"/>
    </reaction>
</comment>
<evidence type="ECO:0000256" key="1">
    <source>
        <dbReference type="ARBA" id="ARBA00011900"/>
    </source>
</evidence>
<evidence type="ECO:0000313" key="8">
    <source>
        <dbReference type="EMBL" id="GBC98563.1"/>
    </source>
</evidence>
<keyword evidence="3" id="KW-0808">Transferase</keyword>
<dbReference type="InterPro" id="IPR050953">
    <property type="entry name" value="N4_N6_ade-DNA_methylase"/>
</dbReference>
<dbReference type="GO" id="GO:0032259">
    <property type="term" value="P:methylation"/>
    <property type="evidence" value="ECO:0007669"/>
    <property type="project" value="UniProtKB-KW"/>
</dbReference>
<dbReference type="Gene3D" id="3.40.50.150">
    <property type="entry name" value="Vaccinia Virus protein VP39"/>
    <property type="match status" value="1"/>
</dbReference>
<dbReference type="InterPro" id="IPR002052">
    <property type="entry name" value="DNA_methylase_N6_adenine_CS"/>
</dbReference>
<dbReference type="PANTHER" id="PTHR33841:SF4">
    <property type="entry name" value="RESTRICTION MODIFICATION SYSTEM DNA SPECIFICITY DOMAIN"/>
    <property type="match status" value="1"/>
</dbReference>
<dbReference type="InterPro" id="IPR029063">
    <property type="entry name" value="SAM-dependent_MTases_sf"/>
</dbReference>
<keyword evidence="4" id="KW-0949">S-adenosyl-L-methionine</keyword>
<comment type="caution">
    <text evidence="8">The sequence shown here is derived from an EMBL/GenBank/DDBJ whole genome shotgun (WGS) entry which is preliminary data.</text>
</comment>
<dbReference type="GO" id="GO:0003676">
    <property type="term" value="F:nucleic acid binding"/>
    <property type="evidence" value="ECO:0007669"/>
    <property type="project" value="InterPro"/>
</dbReference>